<evidence type="ECO:0000313" key="3">
    <source>
        <dbReference type="Proteomes" id="UP000245768"/>
    </source>
</evidence>
<keyword evidence="3" id="KW-1185">Reference proteome</keyword>
<evidence type="ECO:0000313" key="2">
    <source>
        <dbReference type="EMBL" id="PWN86931.1"/>
    </source>
</evidence>
<name>A0A316YCK5_9BASI</name>
<dbReference type="InParanoid" id="A0A316YCK5"/>
<dbReference type="Proteomes" id="UP000245768">
    <property type="component" value="Unassembled WGS sequence"/>
</dbReference>
<sequence>MYKLPFFLLALLAITARLAEASAWAQFCNTDDCNDCGESVEITNPGCLNESGRKTIKFHGYSLTSGAELIQLVVSPSPDCPCEASCSTVRTGAAGVEWTGVFGVIGGGGCMAIPPGQSFRFQSQSCSQYSNCPSKRNLLASGGYKNLDHVAERDLVSRGLANTTLEERSVCGTYVQFCDDEYCTKNCGIAVCTTNPGCLNENGRQTIRGVYGQINDAAKLVVSPTPDCPCQNNCVGMSESCQAIPAGQSYRFVTGQDCDPNNC</sequence>
<protein>
    <submittedName>
        <fullName evidence="2">Uncharacterized protein</fullName>
    </submittedName>
</protein>
<dbReference type="STRING" id="215250.A0A316YCK5"/>
<proteinExistence type="predicted"/>
<dbReference type="EMBL" id="KZ819641">
    <property type="protein sequence ID" value="PWN86931.1"/>
    <property type="molecule type" value="Genomic_DNA"/>
</dbReference>
<dbReference type="OrthoDB" id="2831202at2759"/>
<evidence type="ECO:0000256" key="1">
    <source>
        <dbReference type="SAM" id="SignalP"/>
    </source>
</evidence>
<dbReference type="AlphaFoldDB" id="A0A316YCK5"/>
<organism evidence="2 3">
    <name type="scientific">Acaromyces ingoldii</name>
    <dbReference type="NCBI Taxonomy" id="215250"/>
    <lineage>
        <taxon>Eukaryota</taxon>
        <taxon>Fungi</taxon>
        <taxon>Dikarya</taxon>
        <taxon>Basidiomycota</taxon>
        <taxon>Ustilaginomycotina</taxon>
        <taxon>Exobasidiomycetes</taxon>
        <taxon>Exobasidiales</taxon>
        <taxon>Cryptobasidiaceae</taxon>
        <taxon>Acaromyces</taxon>
    </lineage>
</organism>
<gene>
    <name evidence="2" type="ORF">FA10DRAFT_190134</name>
</gene>
<dbReference type="RefSeq" id="XP_025374129.1">
    <property type="nucleotide sequence ID" value="XM_025518366.1"/>
</dbReference>
<feature type="chain" id="PRO_5016252909" evidence="1">
    <location>
        <begin position="22"/>
        <end position="263"/>
    </location>
</feature>
<dbReference type="GeneID" id="37040282"/>
<keyword evidence="1" id="KW-0732">Signal</keyword>
<accession>A0A316YCK5</accession>
<reference evidence="2 3" key="1">
    <citation type="journal article" date="2018" name="Mol. Biol. Evol.">
        <title>Broad Genomic Sampling Reveals a Smut Pathogenic Ancestry of the Fungal Clade Ustilaginomycotina.</title>
        <authorList>
            <person name="Kijpornyongpan T."/>
            <person name="Mondo S.J."/>
            <person name="Barry K."/>
            <person name="Sandor L."/>
            <person name="Lee J."/>
            <person name="Lipzen A."/>
            <person name="Pangilinan J."/>
            <person name="LaButti K."/>
            <person name="Hainaut M."/>
            <person name="Henrissat B."/>
            <person name="Grigoriev I.V."/>
            <person name="Spatafora J.W."/>
            <person name="Aime M.C."/>
        </authorList>
    </citation>
    <scope>NUCLEOTIDE SEQUENCE [LARGE SCALE GENOMIC DNA]</scope>
    <source>
        <strain evidence="2 3">MCA 4198</strain>
    </source>
</reference>
<feature type="signal peptide" evidence="1">
    <location>
        <begin position="1"/>
        <end position="21"/>
    </location>
</feature>